<evidence type="ECO:0000256" key="3">
    <source>
        <dbReference type="ARBA" id="ARBA00022448"/>
    </source>
</evidence>
<reference evidence="10" key="1">
    <citation type="submission" date="2024-06" db="EMBL/GenBank/DDBJ databases">
        <title>Sequencing and assembly of the genome of Dyadobacter sp. strain 676, a symbiont of Cyamopsis tetragonoloba.</title>
        <authorList>
            <person name="Guro P."/>
            <person name="Sazanova A."/>
            <person name="Kuznetsova I."/>
            <person name="Belimov A."/>
            <person name="Safronova V."/>
        </authorList>
    </citation>
    <scope>NUCLEOTIDE SEQUENCE</scope>
    <source>
        <strain evidence="10">676</strain>
    </source>
</reference>
<dbReference type="PANTHER" id="PTHR30026">
    <property type="entry name" value="OUTER MEMBRANE PROTEIN TOLC"/>
    <property type="match status" value="1"/>
</dbReference>
<dbReference type="PANTHER" id="PTHR30026:SF20">
    <property type="entry name" value="OUTER MEMBRANE PROTEIN TOLC"/>
    <property type="match status" value="1"/>
</dbReference>
<feature type="signal peptide" evidence="9">
    <location>
        <begin position="1"/>
        <end position="26"/>
    </location>
</feature>
<accession>A0AAU8FFF4</accession>
<keyword evidence="7" id="KW-0998">Cell outer membrane</keyword>
<keyword evidence="3" id="KW-0813">Transport</keyword>
<dbReference type="Pfam" id="PF02321">
    <property type="entry name" value="OEP"/>
    <property type="match status" value="2"/>
</dbReference>
<dbReference type="GO" id="GO:0015562">
    <property type="term" value="F:efflux transmembrane transporter activity"/>
    <property type="evidence" value="ECO:0007669"/>
    <property type="project" value="InterPro"/>
</dbReference>
<evidence type="ECO:0000256" key="2">
    <source>
        <dbReference type="ARBA" id="ARBA00007613"/>
    </source>
</evidence>
<keyword evidence="4" id="KW-1134">Transmembrane beta strand</keyword>
<dbReference type="GO" id="GO:0015288">
    <property type="term" value="F:porin activity"/>
    <property type="evidence" value="ECO:0007669"/>
    <property type="project" value="TreeGrafter"/>
</dbReference>
<evidence type="ECO:0000256" key="8">
    <source>
        <dbReference type="SAM" id="Coils"/>
    </source>
</evidence>
<dbReference type="EMBL" id="CP159289">
    <property type="protein sequence ID" value="XCH22437.1"/>
    <property type="molecule type" value="Genomic_DNA"/>
</dbReference>
<evidence type="ECO:0000313" key="10">
    <source>
        <dbReference type="EMBL" id="XCH22437.1"/>
    </source>
</evidence>
<dbReference type="GO" id="GO:0009279">
    <property type="term" value="C:cell outer membrane"/>
    <property type="evidence" value="ECO:0007669"/>
    <property type="project" value="UniProtKB-SubCell"/>
</dbReference>
<evidence type="ECO:0000256" key="4">
    <source>
        <dbReference type="ARBA" id="ARBA00022452"/>
    </source>
</evidence>
<keyword evidence="9" id="KW-0732">Signal</keyword>
<proteinExistence type="inferred from homology"/>
<keyword evidence="5" id="KW-0812">Transmembrane</keyword>
<dbReference type="GO" id="GO:1990281">
    <property type="term" value="C:efflux pump complex"/>
    <property type="evidence" value="ECO:0007669"/>
    <property type="project" value="TreeGrafter"/>
</dbReference>
<feature type="coiled-coil region" evidence="8">
    <location>
        <begin position="166"/>
        <end position="231"/>
    </location>
</feature>
<comment type="subcellular location">
    <subcellularLocation>
        <location evidence="1">Cell outer membrane</location>
    </subcellularLocation>
</comment>
<protein>
    <submittedName>
        <fullName evidence="10">TolC family protein</fullName>
    </submittedName>
</protein>
<keyword evidence="6" id="KW-0472">Membrane</keyword>
<feature type="chain" id="PRO_5043739571" evidence="9">
    <location>
        <begin position="27"/>
        <end position="497"/>
    </location>
</feature>
<dbReference type="RefSeq" id="WP_353717769.1">
    <property type="nucleotide sequence ID" value="NZ_CP159289.1"/>
</dbReference>
<sequence length="497" mass="55759">MFPFLRYSVLVLALFCGAAVPETVRAQQNVNQPANTYSLEDCIRIALETNPQIKQSEITVQTNGNTYEQSKWQRWPSISFSASQGFRSGRNIDPFTNQFVQQNVNSNNYQLGGQVTLFSGFQISNTIKFNNANYQASAKDLEATRNDIMLNVALSYLQVITNEELIEVARRQVDASQLQVERTEKLVQAGTLAESNLLDLKSQLANDELSLVNAQNNLETAKLNLKQYMNMPGGEAINVVKIPVKDPTLQAYDATIQEIYETALNNLPQMKAANMRIEASKINVDLAKGAGMPSLTLNGGIYTAYSSAAPKERFVADGSGSTTVDVPSATDYIVLDNKQIPIMQRVTAPNGSIQSFRYFNQLDFNRNSAINLNLSIPIFNNFRTKYNVANAKLQQKTYEYQAQQTQLTIRKNVEQAYIDMTNAAKRYSATANQVRALQETFRVAQVRFDVGAINSVEYNIAKANLDRANANLVQTKYDYVFRTKILDFYMNRPLSDF</sequence>
<dbReference type="InterPro" id="IPR003423">
    <property type="entry name" value="OMP_efflux"/>
</dbReference>
<evidence type="ECO:0000256" key="7">
    <source>
        <dbReference type="ARBA" id="ARBA00023237"/>
    </source>
</evidence>
<name>A0AAU8FFF4_9BACT</name>
<dbReference type="Gene3D" id="1.20.1600.10">
    <property type="entry name" value="Outer membrane efflux proteins (OEP)"/>
    <property type="match status" value="1"/>
</dbReference>
<evidence type="ECO:0000256" key="1">
    <source>
        <dbReference type="ARBA" id="ARBA00004442"/>
    </source>
</evidence>
<organism evidence="10">
    <name type="scientific">Dyadobacter sp. 676</name>
    <dbReference type="NCBI Taxonomy" id="3088362"/>
    <lineage>
        <taxon>Bacteria</taxon>
        <taxon>Pseudomonadati</taxon>
        <taxon>Bacteroidota</taxon>
        <taxon>Cytophagia</taxon>
        <taxon>Cytophagales</taxon>
        <taxon>Spirosomataceae</taxon>
        <taxon>Dyadobacter</taxon>
    </lineage>
</organism>
<evidence type="ECO:0000256" key="5">
    <source>
        <dbReference type="ARBA" id="ARBA00022692"/>
    </source>
</evidence>
<gene>
    <name evidence="10" type="ORF">ABV298_19060</name>
</gene>
<keyword evidence="8" id="KW-0175">Coiled coil</keyword>
<dbReference type="SUPFAM" id="SSF56954">
    <property type="entry name" value="Outer membrane efflux proteins (OEP)"/>
    <property type="match status" value="1"/>
</dbReference>
<dbReference type="InterPro" id="IPR051906">
    <property type="entry name" value="TolC-like"/>
</dbReference>
<dbReference type="AlphaFoldDB" id="A0AAU8FFF4"/>
<comment type="similarity">
    <text evidence="2">Belongs to the outer membrane factor (OMF) (TC 1.B.17) family.</text>
</comment>
<evidence type="ECO:0000256" key="6">
    <source>
        <dbReference type="ARBA" id="ARBA00023136"/>
    </source>
</evidence>
<evidence type="ECO:0000256" key="9">
    <source>
        <dbReference type="SAM" id="SignalP"/>
    </source>
</evidence>